<evidence type="ECO:0000313" key="2">
    <source>
        <dbReference type="EMBL" id="MBO0512672.1"/>
    </source>
</evidence>
<name>A0A939JHJ1_9ACTN</name>
<evidence type="ECO:0000259" key="1">
    <source>
        <dbReference type="Pfam" id="PF01814"/>
    </source>
</evidence>
<organism evidence="2 3">
    <name type="scientific">Streptomyces beijiangensis</name>
    <dbReference type="NCBI Taxonomy" id="163361"/>
    <lineage>
        <taxon>Bacteria</taxon>
        <taxon>Bacillati</taxon>
        <taxon>Actinomycetota</taxon>
        <taxon>Actinomycetes</taxon>
        <taxon>Kitasatosporales</taxon>
        <taxon>Streptomycetaceae</taxon>
        <taxon>Streptomyces</taxon>
    </lineage>
</organism>
<dbReference type="Gene3D" id="1.20.120.520">
    <property type="entry name" value="nmb1532 protein domain like"/>
    <property type="match status" value="1"/>
</dbReference>
<proteinExistence type="predicted"/>
<keyword evidence="3" id="KW-1185">Reference proteome</keyword>
<accession>A0A939JHJ1</accession>
<dbReference type="Pfam" id="PF01814">
    <property type="entry name" value="Hemerythrin"/>
    <property type="match status" value="1"/>
</dbReference>
<dbReference type="RefSeq" id="WP_206962108.1">
    <property type="nucleotide sequence ID" value="NZ_BAAAJJ010000004.1"/>
</dbReference>
<protein>
    <submittedName>
        <fullName evidence="2">Hemerythrin domain-containing protein</fullName>
    </submittedName>
</protein>
<comment type="caution">
    <text evidence="2">The sequence shown here is derived from an EMBL/GenBank/DDBJ whole genome shotgun (WGS) entry which is preliminary data.</text>
</comment>
<sequence length="214" mass="23563">MADTQHGAQSASGTIDFTMMYVTHDAFRRDLDRLVAAAAAGRATGSGVRAGWDNFKRQLHLHHSVEDSDLWPRVQVKAAGSPLALDLLADMEAEHAQIDPLLAAVDQALADGGRGLADRAEEARSVLVHHLEHEEQDALPLIQHLLAPADWKAFAGKMRVEQGLKGAAVYVPWIVDGVPAEGRQRFFGAMAPPVRVLNRLLWEPRYRKQELWSA</sequence>
<evidence type="ECO:0000313" key="3">
    <source>
        <dbReference type="Proteomes" id="UP000664167"/>
    </source>
</evidence>
<feature type="domain" description="Hemerythrin-like" evidence="1">
    <location>
        <begin position="19"/>
        <end position="142"/>
    </location>
</feature>
<dbReference type="CDD" id="cd12108">
    <property type="entry name" value="Hr-like"/>
    <property type="match status" value="1"/>
</dbReference>
<dbReference type="InterPro" id="IPR012312">
    <property type="entry name" value="Hemerythrin-like"/>
</dbReference>
<dbReference type="Proteomes" id="UP000664167">
    <property type="component" value="Unassembled WGS sequence"/>
</dbReference>
<gene>
    <name evidence="2" type="ORF">J0695_12765</name>
</gene>
<reference evidence="2" key="1">
    <citation type="submission" date="2021-03" db="EMBL/GenBank/DDBJ databases">
        <title>Streptomyces poriferae sp. nov., a novel marine sponge-derived Actinobacteria species with anti-MRSA activity.</title>
        <authorList>
            <person name="Sandoval-Powers M."/>
            <person name="Kralova S."/>
            <person name="Nguyen G.-S."/>
            <person name="Fawwal D."/>
            <person name="Degnes K."/>
            <person name="Klinkenberg G."/>
            <person name="Sletta H."/>
            <person name="Wentzel A."/>
            <person name="Liles M.R."/>
        </authorList>
    </citation>
    <scope>NUCLEOTIDE SEQUENCE</scope>
    <source>
        <strain evidence="2">DSM 41794</strain>
    </source>
</reference>
<dbReference type="EMBL" id="JAFLRJ010000114">
    <property type="protein sequence ID" value="MBO0512672.1"/>
    <property type="molecule type" value="Genomic_DNA"/>
</dbReference>
<dbReference type="AlphaFoldDB" id="A0A939JHJ1"/>